<reference evidence="2" key="2">
    <citation type="journal article" date="2014" name="Int. J. Syst. Evol. Microbiol.">
        <title>Complete genome of a new Firmicutes species belonging to the dominant human colonic microbiota ('Ruminococcus bicirculans') reveals two chromosomes and a selective capacity to utilize plant glucans.</title>
        <authorList>
            <consortium name="NISC Comparative Sequencing Program"/>
            <person name="Wegmann U."/>
            <person name="Louis P."/>
            <person name="Goesmann A."/>
            <person name="Henrissat B."/>
            <person name="Duncan S.H."/>
            <person name="Flint H.J."/>
        </authorList>
    </citation>
    <scope>NUCLEOTIDE SEQUENCE</scope>
    <source>
        <strain evidence="2">CCM 7403</strain>
    </source>
</reference>
<reference evidence="3 4" key="1">
    <citation type="journal article" date="2008" name="Int. J. Syst. Evol. Microbiol.">
        <title>Nocardioides daphniae sp. nov., isolated from Daphnia cucullata (Crustacea: Cladocera).</title>
        <authorList>
            <person name="Toth E.M."/>
            <person name="Keki Z."/>
            <person name="Homonnay Z.G."/>
            <person name="Borsodi A.K."/>
            <person name="Marialigeti K."/>
            <person name="Schumann P."/>
        </authorList>
    </citation>
    <scope>NUCLEOTIDE SEQUENCE [LARGE SCALE GENOMIC DNA]</scope>
    <source>
        <strain evidence="3 4">JCM 16608</strain>
    </source>
</reference>
<dbReference type="Proteomes" id="UP000297025">
    <property type="component" value="Chromosome"/>
</dbReference>
<dbReference type="Proteomes" id="UP000630594">
    <property type="component" value="Unassembled WGS sequence"/>
</dbReference>
<evidence type="ECO:0000313" key="4">
    <source>
        <dbReference type="Proteomes" id="UP000297025"/>
    </source>
</evidence>
<dbReference type="EMBL" id="BMCK01000001">
    <property type="protein sequence ID" value="GGD08152.1"/>
    <property type="molecule type" value="Genomic_DNA"/>
</dbReference>
<reference evidence="3" key="4">
    <citation type="submission" date="2019-03" db="EMBL/GenBank/DDBJ databases">
        <authorList>
            <person name="Huang Y."/>
        </authorList>
    </citation>
    <scope>NUCLEOTIDE SEQUENCE</scope>
    <source>
        <strain evidence="3">JCM 16608</strain>
    </source>
</reference>
<keyword evidence="1" id="KW-1133">Transmembrane helix</keyword>
<accession>A0A4P7UAH0</accession>
<reference evidence="2" key="5">
    <citation type="submission" date="2024-05" db="EMBL/GenBank/DDBJ databases">
        <authorList>
            <person name="Sun Q."/>
            <person name="Sedlacek I."/>
        </authorList>
    </citation>
    <scope>NUCLEOTIDE SEQUENCE</scope>
    <source>
        <strain evidence="2">CCM 7403</strain>
    </source>
</reference>
<feature type="transmembrane region" description="Helical" evidence="1">
    <location>
        <begin position="7"/>
        <end position="25"/>
    </location>
</feature>
<gene>
    <name evidence="3" type="ORF">E2C04_02105</name>
    <name evidence="2" type="ORF">GCM10007231_03650</name>
</gene>
<keyword evidence="5" id="KW-1185">Reference proteome</keyword>
<proteinExistence type="predicted"/>
<dbReference type="RefSeq" id="WP_135831354.1">
    <property type="nucleotide sequence ID" value="NZ_BMCK01000001.1"/>
</dbReference>
<name>A0A4P7UAH0_9ACTN</name>
<keyword evidence="1" id="KW-0812">Transmembrane</keyword>
<dbReference type="KEGG" id="ndp:E2C04_02105"/>
<evidence type="ECO:0000313" key="5">
    <source>
        <dbReference type="Proteomes" id="UP000630594"/>
    </source>
</evidence>
<dbReference type="EMBL" id="CP038462">
    <property type="protein sequence ID" value="QCC76305.1"/>
    <property type="molecule type" value="Genomic_DNA"/>
</dbReference>
<evidence type="ECO:0000256" key="1">
    <source>
        <dbReference type="SAM" id="Phobius"/>
    </source>
</evidence>
<feature type="transmembrane region" description="Helical" evidence="1">
    <location>
        <begin position="31"/>
        <end position="59"/>
    </location>
</feature>
<evidence type="ECO:0000313" key="2">
    <source>
        <dbReference type="EMBL" id="GGD08152.1"/>
    </source>
</evidence>
<organism evidence="3 4">
    <name type="scientific">Nocardioides daphniae</name>
    <dbReference type="NCBI Taxonomy" id="402297"/>
    <lineage>
        <taxon>Bacteria</taxon>
        <taxon>Bacillati</taxon>
        <taxon>Actinomycetota</taxon>
        <taxon>Actinomycetes</taxon>
        <taxon>Propionibacteriales</taxon>
        <taxon>Nocardioidaceae</taxon>
        <taxon>Nocardioides</taxon>
    </lineage>
</organism>
<protein>
    <submittedName>
        <fullName evidence="3">Uncharacterized protein</fullName>
    </submittedName>
</protein>
<reference evidence="5" key="3">
    <citation type="journal article" date="2019" name="Int. J. Syst. Evol. Microbiol.">
        <title>The Global Catalogue of Microorganisms (GCM) 10K type strain sequencing project: providing services to taxonomists for standard genome sequencing and annotation.</title>
        <authorList>
            <consortium name="The Broad Institute Genomics Platform"/>
            <consortium name="The Broad Institute Genome Sequencing Center for Infectious Disease"/>
            <person name="Wu L."/>
            <person name="Ma J."/>
        </authorList>
    </citation>
    <scope>NUCLEOTIDE SEQUENCE [LARGE SCALE GENOMIC DNA]</scope>
    <source>
        <strain evidence="5">CCM 7403</strain>
    </source>
</reference>
<evidence type="ECO:0000313" key="3">
    <source>
        <dbReference type="EMBL" id="QCC76305.1"/>
    </source>
</evidence>
<dbReference type="AlphaFoldDB" id="A0A4P7UAH0"/>
<sequence length="68" mass="7310">METVLMVDTYVAIVVALYVVVLGALKVVPWVPHVVCGVIVTFLVPLIGPLGILAVGVWLHLRHLRALG</sequence>
<keyword evidence="1" id="KW-0472">Membrane</keyword>